<dbReference type="Proteomes" id="UP000247832">
    <property type="component" value="Unassembled WGS sequence"/>
</dbReference>
<protein>
    <submittedName>
        <fullName evidence="7">Branched-chain amino acid ABC transporter substrate-binding protein</fullName>
    </submittedName>
</protein>
<evidence type="ECO:0000256" key="5">
    <source>
        <dbReference type="SAM" id="SignalP"/>
    </source>
</evidence>
<organism evidence="7 8">
    <name type="scientific">Arthrobacter livingstonensis</name>
    <dbReference type="NCBI Taxonomy" id="670078"/>
    <lineage>
        <taxon>Bacteria</taxon>
        <taxon>Bacillati</taxon>
        <taxon>Actinomycetota</taxon>
        <taxon>Actinomycetes</taxon>
        <taxon>Micrococcales</taxon>
        <taxon>Micrococcaceae</taxon>
        <taxon>Arthrobacter</taxon>
    </lineage>
</organism>
<dbReference type="Gene3D" id="3.40.50.2300">
    <property type="match status" value="2"/>
</dbReference>
<dbReference type="SUPFAM" id="SSF53822">
    <property type="entry name" value="Periplasmic binding protein-like I"/>
    <property type="match status" value="1"/>
</dbReference>
<sequence length="391" mass="39715">MQAMKLRIPKALAVGAVAAAMLATTGCGGILGGGGDKTADSGPIKIAAVIPMSGSSAPTGVYMKNGMQMAVDEINAKGGVLGRQLSLDLEDGACDPTQAAAAANKAVSNGAVISVGGYCSGATLPTLPIFAKANIPMIIPAANSQELVNQKLPNVFMINGTGSQQAAAAVKFMAKDGVKSVALVDDNTSYSKDIATETKKDLQADGTVKVALATSVTAGESDYSSAVHDIMGANPDMLYWTGYYQEGGLIINQLKAAGYKGKIMVADGSVDPSLVKIAGAANAEGVFATMTQTPDTIKGAETWIANYTKAFGSAPGPYSTQSYDAVRVAAEAMTQAKGTGGDAVIKALAGIDGFQIFSGPLKFTPEHTLSSGGFQILVVQGGKFILKDALA</sequence>
<evidence type="ECO:0000259" key="6">
    <source>
        <dbReference type="Pfam" id="PF13458"/>
    </source>
</evidence>
<comment type="caution">
    <text evidence="7">The sequence shown here is derived from an EMBL/GenBank/DDBJ whole genome shotgun (WGS) entry which is preliminary data.</text>
</comment>
<accession>A0A2V5LX60</accession>
<dbReference type="InterPro" id="IPR028082">
    <property type="entry name" value="Peripla_BP_I"/>
</dbReference>
<proteinExistence type="inferred from homology"/>
<dbReference type="EMBL" id="QJVD01000012">
    <property type="protein sequence ID" value="PYI66886.1"/>
    <property type="molecule type" value="Genomic_DNA"/>
</dbReference>
<evidence type="ECO:0000313" key="8">
    <source>
        <dbReference type="Proteomes" id="UP000247832"/>
    </source>
</evidence>
<evidence type="ECO:0000256" key="3">
    <source>
        <dbReference type="ARBA" id="ARBA00022729"/>
    </source>
</evidence>
<evidence type="ECO:0000256" key="1">
    <source>
        <dbReference type="ARBA" id="ARBA00010062"/>
    </source>
</evidence>
<dbReference type="PRINTS" id="PR00337">
    <property type="entry name" value="LEUILEVALBP"/>
</dbReference>
<dbReference type="PROSITE" id="PS51257">
    <property type="entry name" value="PROKAR_LIPOPROTEIN"/>
    <property type="match status" value="1"/>
</dbReference>
<keyword evidence="3 5" id="KW-0732">Signal</keyword>
<dbReference type="OrthoDB" id="7337537at2"/>
<feature type="domain" description="Leucine-binding protein" evidence="6">
    <location>
        <begin position="43"/>
        <end position="370"/>
    </location>
</feature>
<dbReference type="InterPro" id="IPR028081">
    <property type="entry name" value="Leu-bd"/>
</dbReference>
<keyword evidence="8" id="KW-1185">Reference proteome</keyword>
<comment type="similarity">
    <text evidence="1">Belongs to the leucine-binding protein family.</text>
</comment>
<dbReference type="GO" id="GO:0006865">
    <property type="term" value="P:amino acid transport"/>
    <property type="evidence" value="ECO:0007669"/>
    <property type="project" value="UniProtKB-KW"/>
</dbReference>
<evidence type="ECO:0000256" key="2">
    <source>
        <dbReference type="ARBA" id="ARBA00022448"/>
    </source>
</evidence>
<feature type="chain" id="PRO_5039629761" evidence="5">
    <location>
        <begin position="24"/>
        <end position="391"/>
    </location>
</feature>
<keyword evidence="4" id="KW-0029">Amino-acid transport</keyword>
<evidence type="ECO:0000313" key="7">
    <source>
        <dbReference type="EMBL" id="PYI66886.1"/>
    </source>
</evidence>
<feature type="signal peptide" evidence="5">
    <location>
        <begin position="1"/>
        <end position="23"/>
    </location>
</feature>
<dbReference type="Pfam" id="PF13458">
    <property type="entry name" value="Peripla_BP_6"/>
    <property type="match status" value="1"/>
</dbReference>
<gene>
    <name evidence="7" type="ORF">CVV68_12380</name>
</gene>
<dbReference type="InterPro" id="IPR000709">
    <property type="entry name" value="Leu_Ile_Val-bd"/>
</dbReference>
<reference evidence="7 8" key="1">
    <citation type="submission" date="2018-05" db="EMBL/GenBank/DDBJ databases">
        <title>Genetic diversity of glacier-inhabiting Cryobacterium bacteria in China and description of Cryobacterium mengkeensis sp. nov. and Arthrobacter glacialis sp. nov.</title>
        <authorList>
            <person name="Liu Q."/>
            <person name="Xin Y.-H."/>
        </authorList>
    </citation>
    <scope>NUCLEOTIDE SEQUENCE [LARGE SCALE GENOMIC DNA]</scope>
    <source>
        <strain evidence="7 8">LI2</strain>
    </source>
</reference>
<keyword evidence="2" id="KW-0813">Transport</keyword>
<dbReference type="PANTHER" id="PTHR47151">
    <property type="entry name" value="LEU/ILE/VAL-BINDING ABC TRANSPORTER SUBUNIT"/>
    <property type="match status" value="1"/>
</dbReference>
<dbReference type="PANTHER" id="PTHR47151:SF2">
    <property type="entry name" value="AMINO ACID BINDING PROTEIN"/>
    <property type="match status" value="1"/>
</dbReference>
<evidence type="ECO:0000256" key="4">
    <source>
        <dbReference type="ARBA" id="ARBA00022970"/>
    </source>
</evidence>
<dbReference type="CDD" id="cd06342">
    <property type="entry name" value="PBP1_ABC_LIVBP-like"/>
    <property type="match status" value="1"/>
</dbReference>
<name>A0A2V5LX60_9MICC</name>
<dbReference type="AlphaFoldDB" id="A0A2V5LX60"/>